<dbReference type="Proteomes" id="UP001055811">
    <property type="component" value="Linkage Group LG08"/>
</dbReference>
<organism evidence="1 2">
    <name type="scientific">Cichorium intybus</name>
    <name type="common">Chicory</name>
    <dbReference type="NCBI Taxonomy" id="13427"/>
    <lineage>
        <taxon>Eukaryota</taxon>
        <taxon>Viridiplantae</taxon>
        <taxon>Streptophyta</taxon>
        <taxon>Embryophyta</taxon>
        <taxon>Tracheophyta</taxon>
        <taxon>Spermatophyta</taxon>
        <taxon>Magnoliopsida</taxon>
        <taxon>eudicotyledons</taxon>
        <taxon>Gunneridae</taxon>
        <taxon>Pentapetalae</taxon>
        <taxon>asterids</taxon>
        <taxon>campanulids</taxon>
        <taxon>Asterales</taxon>
        <taxon>Asteraceae</taxon>
        <taxon>Cichorioideae</taxon>
        <taxon>Cichorieae</taxon>
        <taxon>Cichoriinae</taxon>
        <taxon>Cichorium</taxon>
    </lineage>
</organism>
<name>A0ACB8ZRT4_CICIN</name>
<evidence type="ECO:0000313" key="2">
    <source>
        <dbReference type="Proteomes" id="UP001055811"/>
    </source>
</evidence>
<accession>A0ACB8ZRT4</accession>
<proteinExistence type="predicted"/>
<evidence type="ECO:0000313" key="1">
    <source>
        <dbReference type="EMBL" id="KAI3700416.1"/>
    </source>
</evidence>
<keyword evidence="2" id="KW-1185">Reference proteome</keyword>
<comment type="caution">
    <text evidence="1">The sequence shown here is derived from an EMBL/GenBank/DDBJ whole genome shotgun (WGS) entry which is preliminary data.</text>
</comment>
<reference evidence="1 2" key="2">
    <citation type="journal article" date="2022" name="Mol. Ecol. Resour.">
        <title>The genomes of chicory, endive, great burdock and yacon provide insights into Asteraceae paleo-polyploidization history and plant inulin production.</title>
        <authorList>
            <person name="Fan W."/>
            <person name="Wang S."/>
            <person name="Wang H."/>
            <person name="Wang A."/>
            <person name="Jiang F."/>
            <person name="Liu H."/>
            <person name="Zhao H."/>
            <person name="Xu D."/>
            <person name="Zhang Y."/>
        </authorList>
    </citation>
    <scope>NUCLEOTIDE SEQUENCE [LARGE SCALE GENOMIC DNA]</scope>
    <source>
        <strain evidence="2">cv. Punajuju</strain>
        <tissue evidence="1">Leaves</tissue>
    </source>
</reference>
<sequence length="152" mass="17273">MFHQISARERDSHVIRLRRTPLKCETSQIPFSCESTRTTEFDLALGFGLYDDDAEKVPDDEEECFVFFAREVKNLFTTATPKEATDKGQSAATNQSLARCRHERGHVNRGSGGDDKENGRRGERENKPEAVGSNPNRRLGAARRWSRWMRGG</sequence>
<dbReference type="EMBL" id="CM042016">
    <property type="protein sequence ID" value="KAI3700416.1"/>
    <property type="molecule type" value="Genomic_DNA"/>
</dbReference>
<protein>
    <submittedName>
        <fullName evidence="1">Uncharacterized protein</fullName>
    </submittedName>
</protein>
<reference evidence="2" key="1">
    <citation type="journal article" date="2022" name="Mol. Ecol. Resour.">
        <title>The genomes of chicory, endive, great burdock and yacon provide insights into Asteraceae palaeo-polyploidization history and plant inulin production.</title>
        <authorList>
            <person name="Fan W."/>
            <person name="Wang S."/>
            <person name="Wang H."/>
            <person name="Wang A."/>
            <person name="Jiang F."/>
            <person name="Liu H."/>
            <person name="Zhao H."/>
            <person name="Xu D."/>
            <person name="Zhang Y."/>
        </authorList>
    </citation>
    <scope>NUCLEOTIDE SEQUENCE [LARGE SCALE GENOMIC DNA]</scope>
    <source>
        <strain evidence="2">cv. Punajuju</strain>
    </source>
</reference>
<gene>
    <name evidence="1" type="ORF">L2E82_45044</name>
</gene>